<dbReference type="Gene3D" id="3.30.365.10">
    <property type="entry name" value="Aldehyde oxidase/xanthine dehydrogenase, molybdopterin binding domain"/>
    <property type="match status" value="2"/>
</dbReference>
<dbReference type="InterPro" id="IPR037165">
    <property type="entry name" value="AldOxase/xan_DH_Mopterin-bd_sf"/>
</dbReference>
<dbReference type="OrthoDB" id="41753at2"/>
<sequence>MAKKRGIGIACTFYGIGYGNGFPDVSTALVEIHDDGSVTVRTGAADCGQGSNTILAQIAAQEIGVPVEKVTVVSADTDATPDAGTTAATRQTYVSGNAVKLASRKAADKLLEFVARELGVNTIMGLKASDGYITVLGYPQKRMSIAEAATRARLQGVRLVGEGTFIAHTTKLDENGQGAPYWPYAFGVQIAEVEVDTETGEVKVLKVIAAHDVGRAINKAGVIGQICGGVAMGVGLALMEEVILQQGNILNPSFSTYLIPTSLDIPEIEPIIIEDPEPTGPYGAKGVGEPATLPTAPAILNAIYNAIGVRLTEFPATPERVLRALKAKEKGGSQ</sequence>
<feature type="domain" description="Aldehyde oxidase/xanthine dehydrogenase second molybdopterin binding" evidence="1">
    <location>
        <begin position="3"/>
        <end position="266"/>
    </location>
</feature>
<dbReference type="STRING" id="698762.SAMN00808754_2913"/>
<protein>
    <submittedName>
        <fullName evidence="2">Purine hydroxylase beta subunit apoprotein</fullName>
    </submittedName>
</protein>
<evidence type="ECO:0000259" key="1">
    <source>
        <dbReference type="Pfam" id="PF20256"/>
    </source>
</evidence>
<dbReference type="RefSeq" id="WP_084666593.1">
    <property type="nucleotide sequence ID" value="NZ_LT838272.1"/>
</dbReference>
<evidence type="ECO:0000313" key="3">
    <source>
        <dbReference type="Proteomes" id="UP000192569"/>
    </source>
</evidence>
<keyword evidence="3" id="KW-1185">Reference proteome</keyword>
<evidence type="ECO:0000313" key="2">
    <source>
        <dbReference type="EMBL" id="SMB99459.1"/>
    </source>
</evidence>
<accession>A0A1W1W1F2</accession>
<dbReference type="Proteomes" id="UP000192569">
    <property type="component" value="Chromosome I"/>
</dbReference>
<dbReference type="GO" id="GO:0005506">
    <property type="term" value="F:iron ion binding"/>
    <property type="evidence" value="ECO:0007669"/>
    <property type="project" value="InterPro"/>
</dbReference>
<reference evidence="2 3" key="1">
    <citation type="submission" date="2017-04" db="EMBL/GenBank/DDBJ databases">
        <authorList>
            <person name="Afonso C.L."/>
            <person name="Miller P.J."/>
            <person name="Scott M.A."/>
            <person name="Spackman E."/>
            <person name="Goraichik I."/>
            <person name="Dimitrov K.M."/>
            <person name="Suarez D.L."/>
            <person name="Swayne D.E."/>
        </authorList>
    </citation>
    <scope>NUCLEOTIDE SEQUENCE [LARGE SCALE GENOMIC DNA]</scope>
    <source>
        <strain evidence="2 3">ToBE</strain>
    </source>
</reference>
<dbReference type="GO" id="GO:0016491">
    <property type="term" value="F:oxidoreductase activity"/>
    <property type="evidence" value="ECO:0007669"/>
    <property type="project" value="InterPro"/>
</dbReference>
<dbReference type="Pfam" id="PF20256">
    <property type="entry name" value="MoCoBD_2"/>
    <property type="match status" value="1"/>
</dbReference>
<dbReference type="PANTHER" id="PTHR11908">
    <property type="entry name" value="XANTHINE DEHYDROGENASE"/>
    <property type="match status" value="1"/>
</dbReference>
<organism evidence="2 3">
    <name type="scientific">Thermanaeromonas toyohensis ToBE</name>
    <dbReference type="NCBI Taxonomy" id="698762"/>
    <lineage>
        <taxon>Bacteria</taxon>
        <taxon>Bacillati</taxon>
        <taxon>Bacillota</taxon>
        <taxon>Clostridia</taxon>
        <taxon>Neomoorellales</taxon>
        <taxon>Neomoorellaceae</taxon>
        <taxon>Thermanaeromonas</taxon>
    </lineage>
</organism>
<dbReference type="AlphaFoldDB" id="A0A1W1W1F2"/>
<name>A0A1W1W1F2_9FIRM</name>
<dbReference type="InterPro" id="IPR016208">
    <property type="entry name" value="Ald_Oxase/xanthine_DH-like"/>
</dbReference>
<gene>
    <name evidence="2" type="ORF">SAMN00808754_2913</name>
</gene>
<dbReference type="InterPro" id="IPR046867">
    <property type="entry name" value="AldOxase/xan_DH_MoCoBD2"/>
</dbReference>
<dbReference type="PANTHER" id="PTHR11908:SF157">
    <property type="entry name" value="XANTHINE DEHYDROGENASE SUBUNIT D-RELATED"/>
    <property type="match status" value="1"/>
</dbReference>
<dbReference type="EMBL" id="LT838272">
    <property type="protein sequence ID" value="SMB99459.1"/>
    <property type="molecule type" value="Genomic_DNA"/>
</dbReference>
<proteinExistence type="predicted"/>
<dbReference type="SUPFAM" id="SSF56003">
    <property type="entry name" value="Molybdenum cofactor-binding domain"/>
    <property type="match status" value="1"/>
</dbReference>